<evidence type="ECO:0000256" key="2">
    <source>
        <dbReference type="ARBA" id="ARBA00022908"/>
    </source>
</evidence>
<proteinExistence type="inferred from homology"/>
<feature type="region of interest" description="Disordered" evidence="5">
    <location>
        <begin position="286"/>
        <end position="306"/>
    </location>
</feature>
<dbReference type="Gene3D" id="1.10.443.10">
    <property type="entry name" value="Intergrase catalytic core"/>
    <property type="match status" value="1"/>
</dbReference>
<dbReference type="InterPro" id="IPR025166">
    <property type="entry name" value="Integrase_DNA_bind_dom"/>
</dbReference>
<dbReference type="Pfam" id="PF00589">
    <property type="entry name" value="Phage_integrase"/>
    <property type="match status" value="1"/>
</dbReference>
<dbReference type="SUPFAM" id="SSF56349">
    <property type="entry name" value="DNA breaking-rejoining enzymes"/>
    <property type="match status" value="1"/>
</dbReference>
<dbReference type="InterPro" id="IPR013762">
    <property type="entry name" value="Integrase-like_cat_sf"/>
</dbReference>
<dbReference type="Gene3D" id="3.30.160.390">
    <property type="entry name" value="Integrase, DNA-binding domain"/>
    <property type="match status" value="1"/>
</dbReference>
<dbReference type="GO" id="GO:0003677">
    <property type="term" value="F:DNA binding"/>
    <property type="evidence" value="ECO:0007669"/>
    <property type="project" value="UniProtKB-KW"/>
</dbReference>
<dbReference type="InterPro" id="IPR038488">
    <property type="entry name" value="Integrase_DNA-bd_sf"/>
</dbReference>
<sequence length="433" mass="49965">MSLTDSKLKKFLNKSHDKPFELADRDSLSIRVSQKGKIAWQYRFRYNGKADRLSLGNYPAISLSQARALVPDLRQCIQEGKNPKSVMGKSRQAKSKKIMTLEGLCLMWLEKVSAIEHKENTQATHATTVRKWILNEPIKKPLKEKWVKKNLNMPFDEITSQNWMDFFEWVKSEKSANMAGVVFKLLKSVITWGVKWELVSNSNLLLFKVKDVGKAPNVGERTPSLYEAAMMWLEIDKSKALPQTKICLKLIILLGARNSTVRNMKWEDLDLVNMIWTIPVPKGQKQATRRGALEGDVSSQRPERHPIPSKVKELLEEIALIYGKTGYVFKGDGDNSNKEITTHALNRFCTRMSSKLFMKHQISKIVPHDFRRMLQTTLCEIDSKWLVITERMLGHKLKGTMKHYNKADYLDEQLEAYELLWSKLKVEIEKINS</sequence>
<organism evidence="7 8">
    <name type="scientific">Pseudoalteromonas distincta</name>
    <dbReference type="NCBI Taxonomy" id="77608"/>
    <lineage>
        <taxon>Bacteria</taxon>
        <taxon>Pseudomonadati</taxon>
        <taxon>Pseudomonadota</taxon>
        <taxon>Gammaproteobacteria</taxon>
        <taxon>Alteromonadales</taxon>
        <taxon>Pseudoalteromonadaceae</taxon>
        <taxon>Pseudoalteromonas</taxon>
    </lineage>
</organism>
<dbReference type="KEGG" id="pdv:FFU37_08625"/>
<evidence type="ECO:0000256" key="1">
    <source>
        <dbReference type="ARBA" id="ARBA00008857"/>
    </source>
</evidence>
<evidence type="ECO:0000313" key="8">
    <source>
        <dbReference type="Proteomes" id="UP000310065"/>
    </source>
</evidence>
<keyword evidence="4" id="KW-0233">DNA recombination</keyword>
<evidence type="ECO:0000256" key="3">
    <source>
        <dbReference type="ARBA" id="ARBA00023125"/>
    </source>
</evidence>
<feature type="domain" description="Tyr recombinase" evidence="6">
    <location>
        <begin position="220"/>
        <end position="418"/>
    </location>
</feature>
<dbReference type="GO" id="GO:0006310">
    <property type="term" value="P:DNA recombination"/>
    <property type="evidence" value="ECO:0007669"/>
    <property type="project" value="UniProtKB-KW"/>
</dbReference>
<dbReference type="Pfam" id="PF13356">
    <property type="entry name" value="Arm-DNA-bind_3"/>
    <property type="match status" value="1"/>
</dbReference>
<accession>A0A4P9J1A2</accession>
<dbReference type="InterPro" id="IPR011010">
    <property type="entry name" value="DNA_brk_join_enz"/>
</dbReference>
<dbReference type="PANTHER" id="PTHR30629:SF2">
    <property type="entry name" value="PROPHAGE INTEGRASE INTS-RELATED"/>
    <property type="match status" value="1"/>
</dbReference>
<evidence type="ECO:0000259" key="6">
    <source>
        <dbReference type="PROSITE" id="PS51898"/>
    </source>
</evidence>
<keyword evidence="2" id="KW-0229">DNA integration</keyword>
<dbReference type="EMBL" id="CP040558">
    <property type="protein sequence ID" value="QCU74523.1"/>
    <property type="molecule type" value="Genomic_DNA"/>
</dbReference>
<dbReference type="GeneID" id="88775707"/>
<keyword evidence="3" id="KW-0238">DNA-binding</keyword>
<dbReference type="RefSeq" id="WP_138489285.1">
    <property type="nucleotide sequence ID" value="NZ_CP040558.1"/>
</dbReference>
<dbReference type="AlphaFoldDB" id="A0A4P9J1A2"/>
<evidence type="ECO:0000313" key="7">
    <source>
        <dbReference type="EMBL" id="QCU74523.1"/>
    </source>
</evidence>
<dbReference type="PANTHER" id="PTHR30629">
    <property type="entry name" value="PROPHAGE INTEGRASE"/>
    <property type="match status" value="1"/>
</dbReference>
<dbReference type="InterPro" id="IPR010998">
    <property type="entry name" value="Integrase_recombinase_N"/>
</dbReference>
<dbReference type="Gene3D" id="1.10.150.130">
    <property type="match status" value="1"/>
</dbReference>
<protein>
    <submittedName>
        <fullName evidence="7">Integrase family protein</fullName>
    </submittedName>
</protein>
<reference evidence="7 8" key="1">
    <citation type="submission" date="2019-05" db="EMBL/GenBank/DDBJ databases">
        <title>Complete genome sequence of Pseudoalteromonas sp. 16-SW-7(T) isolated from the Okhotsk Sea, Russia.</title>
        <authorList>
            <person name="Nguyen T.H."/>
            <person name="Nedashkovskaya O.I."/>
            <person name="Kim S.-G."/>
        </authorList>
    </citation>
    <scope>NUCLEOTIDE SEQUENCE [LARGE SCALE GENOMIC DNA]</scope>
    <source>
        <strain evidence="7 8">16-SW-7</strain>
    </source>
</reference>
<dbReference type="GO" id="GO:0015074">
    <property type="term" value="P:DNA integration"/>
    <property type="evidence" value="ECO:0007669"/>
    <property type="project" value="UniProtKB-KW"/>
</dbReference>
<evidence type="ECO:0000256" key="4">
    <source>
        <dbReference type="ARBA" id="ARBA00023172"/>
    </source>
</evidence>
<dbReference type="PROSITE" id="PS51898">
    <property type="entry name" value="TYR_RECOMBINASE"/>
    <property type="match status" value="1"/>
</dbReference>
<dbReference type="Proteomes" id="UP000310065">
    <property type="component" value="Chromosome L1"/>
</dbReference>
<gene>
    <name evidence="7" type="ORF">FFU37_08625</name>
</gene>
<comment type="similarity">
    <text evidence="1">Belongs to the 'phage' integrase family.</text>
</comment>
<name>A0A4P9J1A2_9GAMM</name>
<dbReference type="InterPro" id="IPR050808">
    <property type="entry name" value="Phage_Integrase"/>
</dbReference>
<dbReference type="InterPro" id="IPR002104">
    <property type="entry name" value="Integrase_catalytic"/>
</dbReference>
<evidence type="ECO:0000256" key="5">
    <source>
        <dbReference type="SAM" id="MobiDB-lite"/>
    </source>
</evidence>